<organism evidence="1 2">
    <name type="scientific">Goodea atripinnis</name>
    <dbReference type="NCBI Taxonomy" id="208336"/>
    <lineage>
        <taxon>Eukaryota</taxon>
        <taxon>Metazoa</taxon>
        <taxon>Chordata</taxon>
        <taxon>Craniata</taxon>
        <taxon>Vertebrata</taxon>
        <taxon>Euteleostomi</taxon>
        <taxon>Actinopterygii</taxon>
        <taxon>Neopterygii</taxon>
        <taxon>Teleostei</taxon>
        <taxon>Neoteleostei</taxon>
        <taxon>Acanthomorphata</taxon>
        <taxon>Ovalentaria</taxon>
        <taxon>Atherinomorphae</taxon>
        <taxon>Cyprinodontiformes</taxon>
        <taxon>Goodeidae</taxon>
        <taxon>Goodea</taxon>
    </lineage>
</organism>
<comment type="caution">
    <text evidence="1">The sequence shown here is derived from an EMBL/GenBank/DDBJ whole genome shotgun (WGS) entry which is preliminary data.</text>
</comment>
<reference evidence="1 2" key="1">
    <citation type="submission" date="2021-06" db="EMBL/GenBank/DDBJ databases">
        <authorList>
            <person name="Palmer J.M."/>
        </authorList>
    </citation>
    <scope>NUCLEOTIDE SEQUENCE [LARGE SCALE GENOMIC DNA]</scope>
    <source>
        <strain evidence="1 2">GA_2019</strain>
        <tissue evidence="1">Muscle</tissue>
    </source>
</reference>
<name>A0ABV0Q030_9TELE</name>
<proteinExistence type="predicted"/>
<dbReference type="Proteomes" id="UP001476798">
    <property type="component" value="Unassembled WGS sequence"/>
</dbReference>
<gene>
    <name evidence="1" type="ORF">GOODEAATRI_022056</name>
</gene>
<keyword evidence="2" id="KW-1185">Reference proteome</keyword>
<accession>A0ABV0Q030</accession>
<evidence type="ECO:0000313" key="2">
    <source>
        <dbReference type="Proteomes" id="UP001476798"/>
    </source>
</evidence>
<protein>
    <submittedName>
        <fullName evidence="1">Uncharacterized protein</fullName>
    </submittedName>
</protein>
<evidence type="ECO:0000313" key="1">
    <source>
        <dbReference type="EMBL" id="MEQ2189130.1"/>
    </source>
</evidence>
<sequence length="144" mass="16397">MWFDSARVASCAFNIFNICIKIFPKEAAGTYLLGLYLYNVKFIHDCPEIVVTKKEKQSLLYLYCMFLPISNKEAAIDFRPSHIMLLFFPQAVHQNMTVTECLVQRRHRGVILAAGSAWLCLPSVDPVIAWPQQRPNSCAIVHPP</sequence>
<dbReference type="EMBL" id="JAHRIO010092175">
    <property type="protein sequence ID" value="MEQ2189130.1"/>
    <property type="molecule type" value="Genomic_DNA"/>
</dbReference>